<sequence>MDICETCGHRYGEASEIVVHPSVAGQRAALAQIDAELLQFKAHIATLEAKRRVVAENLALVVYPVLTLPIEITSRVFVECLPPHGRVRPSLRQPPLSISQVCRHWREVALSIGELWSSLDMLLGVKEGDQETDLVETWLSRSTGHTLSWTIRRSRLWLKSWLKVVFLL</sequence>
<accession>A0AAD6VN57</accession>
<dbReference type="AlphaFoldDB" id="A0AAD6VN57"/>
<name>A0AAD6VN57_9AGAR</name>
<reference evidence="2" key="1">
    <citation type="submission" date="2023-03" db="EMBL/GenBank/DDBJ databases">
        <title>Massive genome expansion in bonnet fungi (Mycena s.s.) driven by repeated elements and novel gene families across ecological guilds.</title>
        <authorList>
            <consortium name="Lawrence Berkeley National Laboratory"/>
            <person name="Harder C.B."/>
            <person name="Miyauchi S."/>
            <person name="Viragh M."/>
            <person name="Kuo A."/>
            <person name="Thoen E."/>
            <person name="Andreopoulos B."/>
            <person name="Lu D."/>
            <person name="Skrede I."/>
            <person name="Drula E."/>
            <person name="Henrissat B."/>
            <person name="Morin E."/>
            <person name="Kohler A."/>
            <person name="Barry K."/>
            <person name="LaButti K."/>
            <person name="Morin E."/>
            <person name="Salamov A."/>
            <person name="Lipzen A."/>
            <person name="Mereny Z."/>
            <person name="Hegedus B."/>
            <person name="Baldrian P."/>
            <person name="Stursova M."/>
            <person name="Weitz H."/>
            <person name="Taylor A."/>
            <person name="Grigoriev I.V."/>
            <person name="Nagy L.G."/>
            <person name="Martin F."/>
            <person name="Kauserud H."/>
        </authorList>
    </citation>
    <scope>NUCLEOTIDE SEQUENCE</scope>
    <source>
        <strain evidence="2">9144</strain>
    </source>
</reference>
<evidence type="ECO:0000259" key="1">
    <source>
        <dbReference type="Pfam" id="PF12937"/>
    </source>
</evidence>
<proteinExistence type="predicted"/>
<feature type="domain" description="F-box" evidence="1">
    <location>
        <begin position="67"/>
        <end position="120"/>
    </location>
</feature>
<dbReference type="Gene3D" id="1.20.1280.50">
    <property type="match status" value="1"/>
</dbReference>
<keyword evidence="3" id="KW-1185">Reference proteome</keyword>
<evidence type="ECO:0000313" key="2">
    <source>
        <dbReference type="EMBL" id="KAJ7216605.1"/>
    </source>
</evidence>
<evidence type="ECO:0000313" key="3">
    <source>
        <dbReference type="Proteomes" id="UP001219525"/>
    </source>
</evidence>
<dbReference type="EMBL" id="JARJCW010000015">
    <property type="protein sequence ID" value="KAJ7216605.1"/>
    <property type="molecule type" value="Genomic_DNA"/>
</dbReference>
<protein>
    <recommendedName>
        <fullName evidence="1">F-box domain-containing protein</fullName>
    </recommendedName>
</protein>
<comment type="caution">
    <text evidence="2">The sequence shown here is derived from an EMBL/GenBank/DDBJ whole genome shotgun (WGS) entry which is preliminary data.</text>
</comment>
<organism evidence="2 3">
    <name type="scientific">Mycena pura</name>
    <dbReference type="NCBI Taxonomy" id="153505"/>
    <lineage>
        <taxon>Eukaryota</taxon>
        <taxon>Fungi</taxon>
        <taxon>Dikarya</taxon>
        <taxon>Basidiomycota</taxon>
        <taxon>Agaricomycotina</taxon>
        <taxon>Agaricomycetes</taxon>
        <taxon>Agaricomycetidae</taxon>
        <taxon>Agaricales</taxon>
        <taxon>Marasmiineae</taxon>
        <taxon>Mycenaceae</taxon>
        <taxon>Mycena</taxon>
    </lineage>
</organism>
<dbReference type="Proteomes" id="UP001219525">
    <property type="component" value="Unassembled WGS sequence"/>
</dbReference>
<gene>
    <name evidence="2" type="ORF">GGX14DRAFT_358876</name>
</gene>
<dbReference type="Pfam" id="PF12937">
    <property type="entry name" value="F-box-like"/>
    <property type="match status" value="1"/>
</dbReference>
<dbReference type="InterPro" id="IPR001810">
    <property type="entry name" value="F-box_dom"/>
</dbReference>